<dbReference type="EMBL" id="JAUSVS010000001">
    <property type="protein sequence ID" value="MDQ0462422.1"/>
    <property type="molecule type" value="Genomic_DNA"/>
</dbReference>
<dbReference type="Pfam" id="PF00903">
    <property type="entry name" value="Glyoxalase"/>
    <property type="match status" value="1"/>
</dbReference>
<proteinExistence type="predicted"/>
<sequence>MIGYVTIGALDSEKAGIFYDAVFAPLGIERKLEGGGWIGYGDVGAEGEGFAASHTAICPPFDGQPARAGNGIMVAYLAKDAASVDAAHAAALANGGSDEGGPGHRPPGTPGFYAAYVRDPTGNKICVFAAV</sequence>
<dbReference type="Proteomes" id="UP001228905">
    <property type="component" value="Unassembled WGS sequence"/>
</dbReference>
<dbReference type="CDD" id="cd07262">
    <property type="entry name" value="VOC_like"/>
    <property type="match status" value="1"/>
</dbReference>
<name>A0ABU0IN91_9CAUL</name>
<dbReference type="Gene3D" id="3.10.180.10">
    <property type="entry name" value="2,3-Dihydroxybiphenyl 1,2-Dioxygenase, domain 1"/>
    <property type="match status" value="1"/>
</dbReference>
<keyword evidence="3" id="KW-1185">Reference proteome</keyword>
<comment type="caution">
    <text evidence="2">The sequence shown here is derived from an EMBL/GenBank/DDBJ whole genome shotgun (WGS) entry which is preliminary data.</text>
</comment>
<evidence type="ECO:0000259" key="1">
    <source>
        <dbReference type="Pfam" id="PF00903"/>
    </source>
</evidence>
<evidence type="ECO:0000313" key="3">
    <source>
        <dbReference type="Proteomes" id="UP001228905"/>
    </source>
</evidence>
<dbReference type="PANTHER" id="PTHR35006">
    <property type="entry name" value="GLYOXALASE FAMILY PROTEIN (AFU_ORTHOLOGUE AFUA_5G14830)"/>
    <property type="match status" value="1"/>
</dbReference>
<dbReference type="InterPro" id="IPR029068">
    <property type="entry name" value="Glyas_Bleomycin-R_OHBP_Dase"/>
</dbReference>
<gene>
    <name evidence="2" type="ORF">QO010_000170</name>
</gene>
<feature type="domain" description="Glyoxalase/fosfomycin resistance/dioxygenase" evidence="1">
    <location>
        <begin position="44"/>
        <end position="127"/>
    </location>
</feature>
<accession>A0ABU0IN91</accession>
<dbReference type="SUPFAM" id="SSF54593">
    <property type="entry name" value="Glyoxalase/Bleomycin resistance protein/Dihydroxybiphenyl dioxygenase"/>
    <property type="match status" value="1"/>
</dbReference>
<reference evidence="2 3" key="1">
    <citation type="submission" date="2023-07" db="EMBL/GenBank/DDBJ databases">
        <title>Genomic Encyclopedia of Type Strains, Phase IV (KMG-IV): sequencing the most valuable type-strain genomes for metagenomic binning, comparative biology and taxonomic classification.</title>
        <authorList>
            <person name="Goeker M."/>
        </authorList>
    </citation>
    <scope>NUCLEOTIDE SEQUENCE [LARGE SCALE GENOMIC DNA]</scope>
    <source>
        <strain evidence="2 3">DSM 18695</strain>
    </source>
</reference>
<organism evidence="2 3">
    <name type="scientific">Caulobacter ginsengisoli</name>
    <dbReference type="NCBI Taxonomy" id="400775"/>
    <lineage>
        <taxon>Bacteria</taxon>
        <taxon>Pseudomonadati</taxon>
        <taxon>Pseudomonadota</taxon>
        <taxon>Alphaproteobacteria</taxon>
        <taxon>Caulobacterales</taxon>
        <taxon>Caulobacteraceae</taxon>
        <taxon>Caulobacter</taxon>
    </lineage>
</organism>
<dbReference type="InterPro" id="IPR004360">
    <property type="entry name" value="Glyas_Fos-R_dOase_dom"/>
</dbReference>
<dbReference type="RefSeq" id="WP_307344719.1">
    <property type="nucleotide sequence ID" value="NZ_JAUSVS010000001.1"/>
</dbReference>
<dbReference type="PANTHER" id="PTHR35006:SF1">
    <property type="entry name" value="BLL2941 PROTEIN"/>
    <property type="match status" value="1"/>
</dbReference>
<protein>
    <submittedName>
        <fullName evidence="2">Catechol 2,3-dioxygenase-like lactoylglutathione lyase family enzyme</fullName>
    </submittedName>
</protein>
<evidence type="ECO:0000313" key="2">
    <source>
        <dbReference type="EMBL" id="MDQ0462422.1"/>
    </source>
</evidence>